<evidence type="ECO:0000256" key="7">
    <source>
        <dbReference type="PIRSR" id="PIRSR002854-1"/>
    </source>
</evidence>
<evidence type="ECO:0000256" key="1">
    <source>
        <dbReference type="ARBA" id="ARBA00004635"/>
    </source>
</evidence>
<dbReference type="PANTHER" id="PTHR30429:SF0">
    <property type="entry name" value="METHIONINE-BINDING LIPOPROTEIN METQ"/>
    <property type="match status" value="1"/>
</dbReference>
<evidence type="ECO:0000256" key="5">
    <source>
        <dbReference type="ARBA" id="ARBA00023139"/>
    </source>
</evidence>
<dbReference type="Pfam" id="PF03180">
    <property type="entry name" value="Lipoprotein_9"/>
    <property type="match status" value="1"/>
</dbReference>
<keyword evidence="3" id="KW-0732">Signal</keyword>
<evidence type="ECO:0000256" key="4">
    <source>
        <dbReference type="ARBA" id="ARBA00023136"/>
    </source>
</evidence>
<dbReference type="SUPFAM" id="SSF53850">
    <property type="entry name" value="Periplasmic binding protein-like II"/>
    <property type="match status" value="1"/>
</dbReference>
<dbReference type="PIRSF" id="PIRSF002854">
    <property type="entry name" value="MetQ"/>
    <property type="match status" value="1"/>
</dbReference>
<dbReference type="Proteomes" id="UP000050961">
    <property type="component" value="Unassembled WGS sequence"/>
</dbReference>
<reference evidence="8 9" key="1">
    <citation type="journal article" date="2015" name="Genome Announc.">
        <title>Expanding the biotechnology potential of lactobacilli through comparative genomics of 213 strains and associated genera.</title>
        <authorList>
            <person name="Sun Z."/>
            <person name="Harris H.M."/>
            <person name="McCann A."/>
            <person name="Guo C."/>
            <person name="Argimon S."/>
            <person name="Zhang W."/>
            <person name="Yang X."/>
            <person name="Jeffery I.B."/>
            <person name="Cooney J.C."/>
            <person name="Kagawa T.F."/>
            <person name="Liu W."/>
            <person name="Song Y."/>
            <person name="Salvetti E."/>
            <person name="Wrobel A."/>
            <person name="Rasinkangas P."/>
            <person name="Parkhill J."/>
            <person name="Rea M.C."/>
            <person name="O'Sullivan O."/>
            <person name="Ritari J."/>
            <person name="Douillard F.P."/>
            <person name="Paul Ross R."/>
            <person name="Yang R."/>
            <person name="Briner A.E."/>
            <person name="Felis G.E."/>
            <person name="de Vos W.M."/>
            <person name="Barrangou R."/>
            <person name="Klaenhammer T.R."/>
            <person name="Caufield P.W."/>
            <person name="Cui Y."/>
            <person name="Zhang H."/>
            <person name="O'Toole P.W."/>
        </authorList>
    </citation>
    <scope>NUCLEOTIDE SEQUENCE [LARGE SCALE GENOMIC DNA]</scope>
    <source>
        <strain evidence="8 9">DSM 21376</strain>
    </source>
</reference>
<comment type="subcellular location">
    <subcellularLocation>
        <location evidence="1">Membrane</location>
        <topology evidence="1">Lipid-anchor</topology>
    </subcellularLocation>
</comment>
<accession>A0A0R2DSS6</accession>
<keyword evidence="9" id="KW-1185">Reference proteome</keyword>
<dbReference type="Gene3D" id="3.40.190.10">
    <property type="entry name" value="Periplasmic binding protein-like II"/>
    <property type="match status" value="2"/>
</dbReference>
<evidence type="ECO:0000256" key="2">
    <source>
        <dbReference type="ARBA" id="ARBA00008973"/>
    </source>
</evidence>
<dbReference type="GO" id="GO:0016020">
    <property type="term" value="C:membrane"/>
    <property type="evidence" value="ECO:0007669"/>
    <property type="project" value="UniProtKB-SubCell"/>
</dbReference>
<name>A0A0R2DSS6_9LACO</name>
<dbReference type="PATRIC" id="fig|1423806.3.peg.627"/>
<dbReference type="eggNOG" id="COG1464">
    <property type="taxonomic scope" value="Bacteria"/>
</dbReference>
<evidence type="ECO:0000256" key="3">
    <source>
        <dbReference type="ARBA" id="ARBA00022729"/>
    </source>
</evidence>
<evidence type="ECO:0000313" key="9">
    <source>
        <dbReference type="Proteomes" id="UP000050961"/>
    </source>
</evidence>
<sequence>MFLAVSLGGCGKAKGKDAEKKTVKVGVVGENNQVWKPIIKNFKKKGVTIKLVKFSDYIKPNTALADGDIDLNAYQGYVLMDDFNKSHGKVLSAIGETTLNPIGLYSKKANSVKDIPANSEIAIPNDTVNAARALLLLQSAKLIKLKDGKTPSPSDITNNPKNFKIKEVEASQTARVLPDVGASVINVFMALDAGFNPTKQSLYNEPVNAKSKPYYNIIVSRSKDKNNKLYKQIVAEYQSDTSKKIIKKLYKGAVIPLWK</sequence>
<comment type="caution">
    <text evidence="8">The sequence shown here is derived from an EMBL/GenBank/DDBJ whole genome shotgun (WGS) entry which is preliminary data.</text>
</comment>
<keyword evidence="6 8" id="KW-0449">Lipoprotein</keyword>
<dbReference type="PANTHER" id="PTHR30429">
    <property type="entry name" value="D-METHIONINE-BINDING LIPOPROTEIN METQ"/>
    <property type="match status" value="1"/>
</dbReference>
<organism evidence="8 9">
    <name type="scientific">Liquorilactobacillus sucicola DSM 21376 = JCM 15457</name>
    <dbReference type="NCBI Taxonomy" id="1423806"/>
    <lineage>
        <taxon>Bacteria</taxon>
        <taxon>Bacillati</taxon>
        <taxon>Bacillota</taxon>
        <taxon>Bacilli</taxon>
        <taxon>Lactobacillales</taxon>
        <taxon>Lactobacillaceae</taxon>
        <taxon>Liquorilactobacillus</taxon>
    </lineage>
</organism>
<dbReference type="AlphaFoldDB" id="A0A0R2DSS6"/>
<dbReference type="STRING" id="1423806.FD15_GL000616"/>
<keyword evidence="4" id="KW-0472">Membrane</keyword>
<evidence type="ECO:0000256" key="6">
    <source>
        <dbReference type="ARBA" id="ARBA00023288"/>
    </source>
</evidence>
<proteinExistence type="inferred from homology"/>
<dbReference type="InterPro" id="IPR004872">
    <property type="entry name" value="Lipoprotein_NlpA"/>
</dbReference>
<feature type="lipid moiety-binding region" description="S-diacylglycerol cysteine" evidence="7">
    <location>
        <position position="10"/>
    </location>
</feature>
<dbReference type="EMBL" id="AYZF01000008">
    <property type="protein sequence ID" value="KRN07048.1"/>
    <property type="molecule type" value="Genomic_DNA"/>
</dbReference>
<comment type="similarity">
    <text evidence="2">Belongs to the NlpA lipoprotein family.</text>
</comment>
<protein>
    <submittedName>
        <fullName evidence="8">Lipoprotein, YaeC family</fullName>
    </submittedName>
</protein>
<keyword evidence="5" id="KW-0564">Palmitate</keyword>
<evidence type="ECO:0000313" key="8">
    <source>
        <dbReference type="EMBL" id="KRN07048.1"/>
    </source>
</evidence>
<gene>
    <name evidence="8" type="ORF">FD15_GL000616</name>
</gene>